<dbReference type="EMBL" id="MEVH01000003">
    <property type="protein sequence ID" value="OGC52323.1"/>
    <property type="molecule type" value="Genomic_DNA"/>
</dbReference>
<proteinExistence type="predicted"/>
<evidence type="ECO:0000313" key="9">
    <source>
        <dbReference type="Proteomes" id="UP000178771"/>
    </source>
</evidence>
<dbReference type="InterPro" id="IPR051311">
    <property type="entry name" value="DedA_domain"/>
</dbReference>
<dbReference type="AlphaFoldDB" id="A0A1F4V6S6"/>
<feature type="domain" description="VTT" evidence="7">
    <location>
        <begin position="34"/>
        <end position="164"/>
    </location>
</feature>
<keyword evidence="4 6" id="KW-1133">Transmembrane helix</keyword>
<evidence type="ECO:0000313" key="8">
    <source>
        <dbReference type="EMBL" id="OGC52323.1"/>
    </source>
</evidence>
<feature type="transmembrane region" description="Helical" evidence="6">
    <location>
        <begin position="12"/>
        <end position="34"/>
    </location>
</feature>
<evidence type="ECO:0000256" key="3">
    <source>
        <dbReference type="ARBA" id="ARBA00022692"/>
    </source>
</evidence>
<feature type="transmembrane region" description="Helical" evidence="6">
    <location>
        <begin position="176"/>
        <end position="197"/>
    </location>
</feature>
<dbReference type="Pfam" id="PF09335">
    <property type="entry name" value="VTT_dom"/>
    <property type="match status" value="1"/>
</dbReference>
<evidence type="ECO:0000256" key="1">
    <source>
        <dbReference type="ARBA" id="ARBA00004651"/>
    </source>
</evidence>
<gene>
    <name evidence="8" type="ORF">A2982_01950</name>
</gene>
<keyword evidence="5 6" id="KW-0472">Membrane</keyword>
<dbReference type="InterPro" id="IPR032816">
    <property type="entry name" value="VTT_dom"/>
</dbReference>
<feature type="transmembrane region" description="Helical" evidence="6">
    <location>
        <begin position="141"/>
        <end position="164"/>
    </location>
</feature>
<accession>A0A1F4V6S6</accession>
<comment type="caution">
    <text evidence="8">The sequence shown here is derived from an EMBL/GenBank/DDBJ whole genome shotgun (WGS) entry which is preliminary data.</text>
</comment>
<evidence type="ECO:0000259" key="7">
    <source>
        <dbReference type="Pfam" id="PF09335"/>
    </source>
</evidence>
<keyword evidence="2" id="KW-1003">Cell membrane</keyword>
<dbReference type="Proteomes" id="UP000178771">
    <property type="component" value="Unassembled WGS sequence"/>
</dbReference>
<dbReference type="GO" id="GO:0005886">
    <property type="term" value="C:plasma membrane"/>
    <property type="evidence" value="ECO:0007669"/>
    <property type="project" value="UniProtKB-SubCell"/>
</dbReference>
<dbReference type="PANTHER" id="PTHR42709:SF6">
    <property type="entry name" value="UNDECAPRENYL PHOSPHATE TRANSPORTER A"/>
    <property type="match status" value="1"/>
</dbReference>
<reference evidence="8 9" key="1">
    <citation type="journal article" date="2016" name="Nat. Commun.">
        <title>Thousands of microbial genomes shed light on interconnected biogeochemical processes in an aquifer system.</title>
        <authorList>
            <person name="Anantharaman K."/>
            <person name="Brown C.T."/>
            <person name="Hug L.A."/>
            <person name="Sharon I."/>
            <person name="Castelle C.J."/>
            <person name="Probst A.J."/>
            <person name="Thomas B.C."/>
            <person name="Singh A."/>
            <person name="Wilkins M.J."/>
            <person name="Karaoz U."/>
            <person name="Brodie E.L."/>
            <person name="Williams K.H."/>
            <person name="Hubbard S.S."/>
            <person name="Banfield J.F."/>
        </authorList>
    </citation>
    <scope>NUCLEOTIDE SEQUENCE [LARGE SCALE GENOMIC DNA]</scope>
</reference>
<protein>
    <recommendedName>
        <fullName evidence="7">VTT domain-containing protein</fullName>
    </recommendedName>
</protein>
<keyword evidence="3 6" id="KW-0812">Transmembrane</keyword>
<evidence type="ECO:0000256" key="4">
    <source>
        <dbReference type="ARBA" id="ARBA00022989"/>
    </source>
</evidence>
<feature type="transmembrane region" description="Helical" evidence="6">
    <location>
        <begin position="54"/>
        <end position="76"/>
    </location>
</feature>
<evidence type="ECO:0000256" key="5">
    <source>
        <dbReference type="ARBA" id="ARBA00023136"/>
    </source>
</evidence>
<evidence type="ECO:0000256" key="6">
    <source>
        <dbReference type="SAM" id="Phobius"/>
    </source>
</evidence>
<organism evidence="8 9">
    <name type="scientific">candidate division WWE3 bacterium RIFCSPLOWO2_01_FULL_39_13</name>
    <dbReference type="NCBI Taxonomy" id="1802624"/>
    <lineage>
        <taxon>Bacteria</taxon>
        <taxon>Katanobacteria</taxon>
    </lineage>
</organism>
<name>A0A1F4V6S6_UNCKA</name>
<evidence type="ECO:0000256" key="2">
    <source>
        <dbReference type="ARBA" id="ARBA00022475"/>
    </source>
</evidence>
<sequence length="214" mass="24170">MLSSLLGLISDIILNFGYLGLVVITFAENVIAPIPSEFVFPWAGFLAAQGKMNIWLISLSGAIGSVLAALLLYYLGSKFNGDKTRKFIDKYGKFLFISLNDLERSEKWFSKYGVWTVLIFRMVPLGRSIISIPAGFIKMNVYIFASLTFVGTFIWSFILTYAGYTLGEHWTKVSEIISTYEHIVIYALIALIGVFIYTKRHKIPVIKNLRIKKA</sequence>
<dbReference type="STRING" id="1802624.A2982_01950"/>
<comment type="subcellular location">
    <subcellularLocation>
        <location evidence="1">Cell membrane</location>
        <topology evidence="1">Multi-pass membrane protein</topology>
    </subcellularLocation>
</comment>
<dbReference type="PANTHER" id="PTHR42709">
    <property type="entry name" value="ALKALINE PHOSPHATASE LIKE PROTEIN"/>
    <property type="match status" value="1"/>
</dbReference>